<comment type="caution">
    <text evidence="1">The sequence shown here is derived from an EMBL/GenBank/DDBJ whole genome shotgun (WGS) entry which is preliminary data.</text>
</comment>
<evidence type="ECO:0000313" key="1">
    <source>
        <dbReference type="EMBL" id="KAJ3992257.1"/>
    </source>
</evidence>
<protein>
    <recommendedName>
        <fullName evidence="3">SnoaL-like domain-containing protein</fullName>
    </recommendedName>
</protein>
<dbReference type="SUPFAM" id="SSF54427">
    <property type="entry name" value="NTF2-like"/>
    <property type="match status" value="1"/>
</dbReference>
<gene>
    <name evidence="1" type="ORF">F5050DRAFT_1801810</name>
</gene>
<dbReference type="InterPro" id="IPR032710">
    <property type="entry name" value="NTF2-like_dom_sf"/>
</dbReference>
<dbReference type="Proteomes" id="UP001163828">
    <property type="component" value="Unassembled WGS sequence"/>
</dbReference>
<evidence type="ECO:0008006" key="3">
    <source>
        <dbReference type="Google" id="ProtNLM"/>
    </source>
</evidence>
<evidence type="ECO:0000313" key="2">
    <source>
        <dbReference type="Proteomes" id="UP001163828"/>
    </source>
</evidence>
<name>A0ABQ8Q0U9_9AGAR</name>
<sequence>MSFRSQLLSSATSFCDAFAQNKDLDSILSYFSTTHQVTAVEHGEKAMAPFLGRPFEGLDGVRSYFDTITALLSYENMEFSEFTVDAEAGRVACKGKAKFIWIQTRETWDETFAYMLDFDDEGKITDYQVWADSGAAYLARKGELDKVRKEESLKN</sequence>
<dbReference type="Gene3D" id="3.10.450.50">
    <property type="match status" value="1"/>
</dbReference>
<keyword evidence="2" id="KW-1185">Reference proteome</keyword>
<proteinExistence type="predicted"/>
<reference evidence="1" key="1">
    <citation type="submission" date="2022-08" db="EMBL/GenBank/DDBJ databases">
        <authorList>
            <consortium name="DOE Joint Genome Institute"/>
            <person name="Min B."/>
            <person name="Riley R."/>
            <person name="Sierra-Patev S."/>
            <person name="Naranjo-Ortiz M."/>
            <person name="Looney B."/>
            <person name="Konkel Z."/>
            <person name="Slot J.C."/>
            <person name="Sakamoto Y."/>
            <person name="Steenwyk J.L."/>
            <person name="Rokas A."/>
            <person name="Carro J."/>
            <person name="Camarero S."/>
            <person name="Ferreira P."/>
            <person name="Molpeceres G."/>
            <person name="Ruiz-Duenas F.J."/>
            <person name="Serrano A."/>
            <person name="Henrissat B."/>
            <person name="Drula E."/>
            <person name="Hughes K.W."/>
            <person name="Mata J.L."/>
            <person name="Ishikawa N.K."/>
            <person name="Vargas-Isla R."/>
            <person name="Ushijima S."/>
            <person name="Smith C.A."/>
            <person name="Ahrendt S."/>
            <person name="Andreopoulos W."/>
            <person name="He G."/>
            <person name="Labutti K."/>
            <person name="Lipzen A."/>
            <person name="Ng V."/>
            <person name="Sandor L."/>
            <person name="Barry K."/>
            <person name="Martinez A.T."/>
            <person name="Xiao Y."/>
            <person name="Gibbons J.G."/>
            <person name="Terashima K."/>
            <person name="Hibbett D.S."/>
            <person name="Grigoriev I.V."/>
        </authorList>
    </citation>
    <scope>NUCLEOTIDE SEQUENCE</scope>
    <source>
        <strain evidence="1">TFB10827</strain>
    </source>
</reference>
<organism evidence="1 2">
    <name type="scientific">Lentinula boryana</name>
    <dbReference type="NCBI Taxonomy" id="40481"/>
    <lineage>
        <taxon>Eukaryota</taxon>
        <taxon>Fungi</taxon>
        <taxon>Dikarya</taxon>
        <taxon>Basidiomycota</taxon>
        <taxon>Agaricomycotina</taxon>
        <taxon>Agaricomycetes</taxon>
        <taxon>Agaricomycetidae</taxon>
        <taxon>Agaricales</taxon>
        <taxon>Marasmiineae</taxon>
        <taxon>Omphalotaceae</taxon>
        <taxon>Lentinula</taxon>
    </lineage>
</organism>
<dbReference type="EMBL" id="MU790878">
    <property type="protein sequence ID" value="KAJ3992257.1"/>
    <property type="molecule type" value="Genomic_DNA"/>
</dbReference>
<accession>A0ABQ8Q0U9</accession>